<name>A0A6I6MXH7_9CAUL</name>
<keyword evidence="2" id="KW-0808">Transferase</keyword>
<dbReference type="Pfam" id="PF00903">
    <property type="entry name" value="Glyoxalase"/>
    <property type="match status" value="1"/>
</dbReference>
<sequence>MPAAISCVTFPVDDLRKSIAFYRDGLGLTVEEQDEEHAAFDVDGVYLVLLDRSEFGTYVEKVGFRPAGKGSSETIISYFAESRGDVDAIMNKAKGAGATISAASDDDGVYSGYFTDPDGHTWEVLFDAE</sequence>
<protein>
    <submittedName>
        <fullName evidence="2">Glutathione transferase FosA</fullName>
        <ecNumber evidence="2">2.5.1.18</ecNumber>
    </submittedName>
</protein>
<dbReference type="GO" id="GO:0004364">
    <property type="term" value="F:glutathione transferase activity"/>
    <property type="evidence" value="ECO:0007669"/>
    <property type="project" value="UniProtKB-EC"/>
</dbReference>
<dbReference type="InterPro" id="IPR029068">
    <property type="entry name" value="Glyas_Bleomycin-R_OHBP_Dase"/>
</dbReference>
<evidence type="ECO:0000313" key="2">
    <source>
        <dbReference type="EMBL" id="QGZ96332.1"/>
    </source>
</evidence>
<proteinExistence type="predicted"/>
<dbReference type="Gene3D" id="3.10.180.10">
    <property type="entry name" value="2,3-Dihydroxybiphenyl 1,2-Dioxygenase, domain 1"/>
    <property type="match status" value="1"/>
</dbReference>
<keyword evidence="3" id="KW-1185">Reference proteome</keyword>
<gene>
    <name evidence="2" type="primary">fosA</name>
    <name evidence="2" type="ORF">DSM104635_03191</name>
</gene>
<evidence type="ECO:0000313" key="3">
    <source>
        <dbReference type="Proteomes" id="UP000431269"/>
    </source>
</evidence>
<accession>A0A6I6MXH7</accession>
<evidence type="ECO:0000259" key="1">
    <source>
        <dbReference type="PROSITE" id="PS51819"/>
    </source>
</evidence>
<dbReference type="EC" id="2.5.1.18" evidence="2"/>
<reference evidence="3" key="1">
    <citation type="submission" date="2019-12" db="EMBL/GenBank/DDBJ databases">
        <title>Complete genome of Terracaulis silvestris 0127_4.</title>
        <authorList>
            <person name="Vieira S."/>
            <person name="Riedel T."/>
            <person name="Sproer C."/>
            <person name="Pascual J."/>
            <person name="Boedeker C."/>
            <person name="Overmann J."/>
        </authorList>
    </citation>
    <scope>NUCLEOTIDE SEQUENCE [LARGE SCALE GENOMIC DNA]</scope>
    <source>
        <strain evidence="3">0127_4</strain>
    </source>
</reference>
<dbReference type="InterPro" id="IPR037523">
    <property type="entry name" value="VOC_core"/>
</dbReference>
<dbReference type="InterPro" id="IPR004360">
    <property type="entry name" value="Glyas_Fos-R_dOase_dom"/>
</dbReference>
<dbReference type="RefSeq" id="WP_158767129.1">
    <property type="nucleotide sequence ID" value="NZ_CP047045.1"/>
</dbReference>
<dbReference type="PANTHER" id="PTHR36503:SF2">
    <property type="entry name" value="BLR2408 PROTEIN"/>
    <property type="match status" value="1"/>
</dbReference>
<dbReference type="EMBL" id="CP047045">
    <property type="protein sequence ID" value="QGZ96332.1"/>
    <property type="molecule type" value="Genomic_DNA"/>
</dbReference>
<dbReference type="Proteomes" id="UP000431269">
    <property type="component" value="Chromosome"/>
</dbReference>
<dbReference type="SUPFAM" id="SSF54593">
    <property type="entry name" value="Glyoxalase/Bleomycin resistance protein/Dihydroxybiphenyl dioxygenase"/>
    <property type="match status" value="1"/>
</dbReference>
<dbReference type="PROSITE" id="PS51819">
    <property type="entry name" value="VOC"/>
    <property type="match status" value="1"/>
</dbReference>
<dbReference type="PANTHER" id="PTHR36503">
    <property type="entry name" value="BLR2520 PROTEIN"/>
    <property type="match status" value="1"/>
</dbReference>
<dbReference type="AlphaFoldDB" id="A0A6I6MXH7"/>
<dbReference type="KEGG" id="tsv:DSM104635_03191"/>
<feature type="domain" description="VOC" evidence="1">
    <location>
        <begin position="4"/>
        <end position="127"/>
    </location>
</feature>
<organism evidence="2 3">
    <name type="scientific">Terricaulis silvestris</name>
    <dbReference type="NCBI Taxonomy" id="2686094"/>
    <lineage>
        <taxon>Bacteria</taxon>
        <taxon>Pseudomonadati</taxon>
        <taxon>Pseudomonadota</taxon>
        <taxon>Alphaproteobacteria</taxon>
        <taxon>Caulobacterales</taxon>
        <taxon>Caulobacteraceae</taxon>
        <taxon>Terricaulis</taxon>
    </lineage>
</organism>